<gene>
    <name evidence="7" type="ORF">ABVK25_002565</name>
</gene>
<comment type="subcellular location">
    <subcellularLocation>
        <location evidence="1">Cytoplasm</location>
    </subcellularLocation>
</comment>
<feature type="domain" description="DNA2/NAM7 helicase-like C-terminal" evidence="6">
    <location>
        <begin position="752"/>
        <end position="946"/>
    </location>
</feature>
<evidence type="ECO:0000313" key="7">
    <source>
        <dbReference type="EMBL" id="KAL2056826.1"/>
    </source>
</evidence>
<keyword evidence="3" id="KW-0547">Nucleotide-binding</keyword>
<sequence length="1059" mass="117361">MAKTNRKGKYMPLEWEPSAANTAIFQIPSRERKILKITNPLGSKSSAVDQCPTGSPYNVTSSNEGRGEEANVSPHVINATKQSNFTSEQGITTSNGSRARPDTIPPQKPSPNGPESGRRTSFIKQTQPEFQNATKEALPAPKTTTIASRENSQQWRPDVYVQTFVSEALRAINDAPAPLVTTRPVDGIDFGKYVSTFAGTHFLPTLDKPLYTSVNGNLPVNSLDRLLPENYEQYFGDCLVLDLEAQIPECRSYDLFGVQLKLKHPEQQIYELRVPGLREGTPSVNFGDSVMLRQLIIDPATRMPRGMDLWLKPGVGRDKGAPCPGFAGVEVQATVVGINKFNEALKLKANGLALPGTPVCNVSFVVQASLVQIMQRAVADIQQELGRGTGSAKSSKVSKDTATEQITDYRLVNKDKMMEARNSNGVTDCRPAGFQPQSSLSVTVDRSPSTETSQENLMSSECPSTDSWLRAMLFPSKSNGIQQKALPSARFPQTWFDTSLNYEQKKAVDAVQSRYYGTFGYLINGPPGTGKTKTICEMVTQLGNDSALTGSILLCAPSNPAADTLALRLKVYFGPKRMLRLNAFSRTFAEVPEELLPFCFVENEIFSIPPLPKLMAYKVVVTTCRDADILVQARVTNRDLVSVQENLFMAVHPDRPSVFSTEAPLHWTALIIDEAAQATEPETLIPLTVVTPHTARVCIPSPIFVMAGDQHQLNARTYHKSTTLHVSLFERLSSHPIYASHPLARKSLYRPLQSSPMLRPPFVNLVRNYRSHSAILAIPSSLFYANTLIQEATHTDTLQSWSGWCGRRWPVLFACNGGMDDCEDICTVGGGWYNRREAKKAIAYVLSLIAEEMIVEQSDICIMSPFRAQVNLLRKIARESSLWGVNIGPMEAFQGLENRFVIICTTRSRKRFLEEDKMRGMGVVDEKKKFNVAITRAKEGLIILGNPWVLATDPCWLAFMNFCRRNSLWSEDSEKEDARMQGLEEANVNEWRPPQGSGNGDSHDEAQISGLEAGLIYKERNKQAGSRAARRFMSGSESQEDTLWRTGLAAEEALRPMEP</sequence>
<keyword evidence="8" id="KW-1185">Reference proteome</keyword>
<feature type="region of interest" description="Disordered" evidence="4">
    <location>
        <begin position="1027"/>
        <end position="1059"/>
    </location>
</feature>
<feature type="region of interest" description="Disordered" evidence="4">
    <location>
        <begin position="42"/>
        <end position="120"/>
    </location>
</feature>
<evidence type="ECO:0000256" key="1">
    <source>
        <dbReference type="ARBA" id="ARBA00004496"/>
    </source>
</evidence>
<feature type="compositionally biased region" description="Polar residues" evidence="4">
    <location>
        <begin position="42"/>
        <end position="64"/>
    </location>
</feature>
<evidence type="ECO:0008006" key="9">
    <source>
        <dbReference type="Google" id="ProtNLM"/>
    </source>
</evidence>
<dbReference type="InterPro" id="IPR041677">
    <property type="entry name" value="DNA2/NAM7_AAA_11"/>
</dbReference>
<dbReference type="InterPro" id="IPR047187">
    <property type="entry name" value="SF1_C_Upf1"/>
</dbReference>
<feature type="domain" description="DNA2/NAM7 helicase helicase" evidence="5">
    <location>
        <begin position="500"/>
        <end position="570"/>
    </location>
</feature>
<keyword evidence="3" id="KW-0347">Helicase</keyword>
<dbReference type="PANTHER" id="PTHR45418">
    <property type="entry name" value="CANCER/TESTIS ANTIGEN 55"/>
    <property type="match status" value="1"/>
</dbReference>
<keyword evidence="3" id="KW-0378">Hydrolase</keyword>
<evidence type="ECO:0000256" key="3">
    <source>
        <dbReference type="ARBA" id="ARBA00022806"/>
    </source>
</evidence>
<protein>
    <recommendedName>
        <fullName evidence="9">RNA helicase</fullName>
    </recommendedName>
</protein>
<evidence type="ECO:0000259" key="6">
    <source>
        <dbReference type="Pfam" id="PF13087"/>
    </source>
</evidence>
<feature type="compositionally biased region" description="Pro residues" evidence="4">
    <location>
        <begin position="103"/>
        <end position="112"/>
    </location>
</feature>
<name>A0ABR4BIG6_9LECA</name>
<proteinExistence type="predicted"/>
<evidence type="ECO:0000256" key="2">
    <source>
        <dbReference type="ARBA" id="ARBA00022490"/>
    </source>
</evidence>
<accession>A0ABR4BIG6</accession>
<dbReference type="Gene3D" id="3.40.50.300">
    <property type="entry name" value="P-loop containing nucleotide triphosphate hydrolases"/>
    <property type="match status" value="2"/>
</dbReference>
<comment type="caution">
    <text evidence="7">The sequence shown here is derived from an EMBL/GenBank/DDBJ whole genome shotgun (WGS) entry which is preliminary data.</text>
</comment>
<keyword evidence="2" id="KW-0963">Cytoplasm</keyword>
<dbReference type="Proteomes" id="UP001590951">
    <property type="component" value="Unassembled WGS sequence"/>
</dbReference>
<dbReference type="InterPro" id="IPR041679">
    <property type="entry name" value="DNA2/NAM7-like_C"/>
</dbReference>
<feature type="compositionally biased region" description="Polar residues" evidence="4">
    <location>
        <begin position="79"/>
        <end position="97"/>
    </location>
</feature>
<feature type="region of interest" description="Disordered" evidence="4">
    <location>
        <begin position="975"/>
        <end position="1005"/>
    </location>
</feature>
<dbReference type="InterPro" id="IPR027417">
    <property type="entry name" value="P-loop_NTPase"/>
</dbReference>
<evidence type="ECO:0000256" key="4">
    <source>
        <dbReference type="SAM" id="MobiDB-lite"/>
    </source>
</evidence>
<dbReference type="CDD" id="cd18808">
    <property type="entry name" value="SF1_C_Upf1"/>
    <property type="match status" value="1"/>
</dbReference>
<dbReference type="SUPFAM" id="SSF52540">
    <property type="entry name" value="P-loop containing nucleoside triphosphate hydrolases"/>
    <property type="match status" value="1"/>
</dbReference>
<feature type="region of interest" description="Disordered" evidence="4">
    <location>
        <begin position="437"/>
        <end position="462"/>
    </location>
</feature>
<evidence type="ECO:0000313" key="8">
    <source>
        <dbReference type="Proteomes" id="UP001590951"/>
    </source>
</evidence>
<dbReference type="Pfam" id="PF13086">
    <property type="entry name" value="AAA_11"/>
    <property type="match status" value="2"/>
</dbReference>
<dbReference type="EMBL" id="JBHFEH010000006">
    <property type="protein sequence ID" value="KAL2056826.1"/>
    <property type="molecule type" value="Genomic_DNA"/>
</dbReference>
<dbReference type="PANTHER" id="PTHR45418:SF5">
    <property type="entry name" value="BRCA2-INTERACTING PROTEIN-LIKE-RELATED"/>
    <property type="match status" value="1"/>
</dbReference>
<feature type="domain" description="DNA2/NAM7 helicase helicase" evidence="5">
    <location>
        <begin position="668"/>
        <end position="715"/>
    </location>
</feature>
<reference evidence="7 8" key="1">
    <citation type="submission" date="2024-09" db="EMBL/GenBank/DDBJ databases">
        <title>Rethinking Asexuality: The Enigmatic Case of Functional Sexual Genes in Lepraria (Stereocaulaceae).</title>
        <authorList>
            <person name="Doellman M."/>
            <person name="Sun Y."/>
            <person name="Barcenas-Pena A."/>
            <person name="Lumbsch H.T."/>
            <person name="Grewe F."/>
        </authorList>
    </citation>
    <scope>NUCLEOTIDE SEQUENCE [LARGE SCALE GENOMIC DNA]</scope>
    <source>
        <strain evidence="7 8">Grewe 0041</strain>
    </source>
</reference>
<organism evidence="7 8">
    <name type="scientific">Lepraria finkii</name>
    <dbReference type="NCBI Taxonomy" id="1340010"/>
    <lineage>
        <taxon>Eukaryota</taxon>
        <taxon>Fungi</taxon>
        <taxon>Dikarya</taxon>
        <taxon>Ascomycota</taxon>
        <taxon>Pezizomycotina</taxon>
        <taxon>Lecanoromycetes</taxon>
        <taxon>OSLEUM clade</taxon>
        <taxon>Lecanoromycetidae</taxon>
        <taxon>Lecanorales</taxon>
        <taxon>Lecanorineae</taxon>
        <taxon>Stereocaulaceae</taxon>
        <taxon>Lepraria</taxon>
    </lineage>
</organism>
<keyword evidence="3" id="KW-0067">ATP-binding</keyword>
<dbReference type="Pfam" id="PF13087">
    <property type="entry name" value="AAA_12"/>
    <property type="match status" value="1"/>
</dbReference>
<evidence type="ECO:0000259" key="5">
    <source>
        <dbReference type="Pfam" id="PF13086"/>
    </source>
</evidence>